<evidence type="ECO:0000256" key="1">
    <source>
        <dbReference type="ARBA" id="ARBA00023002"/>
    </source>
</evidence>
<dbReference type="Proteomes" id="UP001629462">
    <property type="component" value="Unassembled WGS sequence"/>
</dbReference>
<dbReference type="Gene3D" id="3.50.50.60">
    <property type="entry name" value="FAD/NAD(P)-binding domain"/>
    <property type="match status" value="1"/>
</dbReference>
<dbReference type="RefSeq" id="WP_250487853.1">
    <property type="nucleotide sequence ID" value="NZ_JAQQDB010000023.1"/>
</dbReference>
<evidence type="ECO:0000313" key="2">
    <source>
        <dbReference type="EMBL" id="MFM0520376.1"/>
    </source>
</evidence>
<dbReference type="PANTHER" id="PTHR43539:SF91">
    <property type="entry name" value="FAD-DEPENDENT URATE HYDROXYLASE"/>
    <property type="match status" value="1"/>
</dbReference>
<dbReference type="Pfam" id="PF13738">
    <property type="entry name" value="Pyr_redox_3"/>
    <property type="match status" value="1"/>
</dbReference>
<reference evidence="2 3" key="1">
    <citation type="journal article" date="2024" name="Chem. Sci.">
        <title>Discovery of megapolipeptins by genome mining of a Burkholderiales bacteria collection.</title>
        <authorList>
            <person name="Paulo B.S."/>
            <person name="Recchia M.J.J."/>
            <person name="Lee S."/>
            <person name="Fergusson C.H."/>
            <person name="Romanowski S.B."/>
            <person name="Hernandez A."/>
            <person name="Krull N."/>
            <person name="Liu D.Y."/>
            <person name="Cavanagh H."/>
            <person name="Bos A."/>
            <person name="Gray C.A."/>
            <person name="Murphy B.T."/>
            <person name="Linington R.G."/>
            <person name="Eustaquio A.S."/>
        </authorList>
    </citation>
    <scope>NUCLEOTIDE SEQUENCE [LARGE SCALE GENOMIC DNA]</scope>
    <source>
        <strain evidence="2 3">RL17-374-BIF-D</strain>
    </source>
</reference>
<name>A0ABW9CQS1_9BURK</name>
<accession>A0ABW9CQS1</accession>
<dbReference type="EMBL" id="JAQQDB010000023">
    <property type="protein sequence ID" value="MFM0520376.1"/>
    <property type="molecule type" value="Genomic_DNA"/>
</dbReference>
<dbReference type="InterPro" id="IPR050982">
    <property type="entry name" value="Auxin_biosynth/cation_transpt"/>
</dbReference>
<dbReference type="SUPFAM" id="SSF51905">
    <property type="entry name" value="FAD/NAD(P)-binding domain"/>
    <property type="match status" value="1"/>
</dbReference>
<proteinExistence type="predicted"/>
<keyword evidence="3" id="KW-1185">Reference proteome</keyword>
<dbReference type="PANTHER" id="PTHR43539">
    <property type="entry name" value="FLAVIN-BINDING MONOOXYGENASE-LIKE PROTEIN (AFU_ORTHOLOGUE AFUA_4G09220)"/>
    <property type="match status" value="1"/>
</dbReference>
<keyword evidence="1" id="KW-0560">Oxidoreductase</keyword>
<dbReference type="InterPro" id="IPR036188">
    <property type="entry name" value="FAD/NAD-bd_sf"/>
</dbReference>
<comment type="caution">
    <text evidence="2">The sequence shown here is derived from an EMBL/GenBank/DDBJ whole genome shotgun (WGS) entry which is preliminary data.</text>
</comment>
<sequence length="489" mass="53200">MSYTKLSQAGDHDIGARETLRLIGPDPDNWVVAREGIDHNVLIVGGGQTGAAFAFALRRAGIGQVSVIDAAADEARAGSWTHYARMNRLRTPKILPGPEGGLPALSFQAWHEARHGEASYADIERIGRTQWAEYLDWYRTFLGLQVRYGTTLTLIEPEGAHFRLHLMVRTASGVEHRVETARKIILGNGVWGNGRPNIAPPLQALPATHLAHTSDAIDFAALAGKSVAVIGGAASAFDAAATALEAGARDVHLFVRRADLPAVPVSRARAYPGAYDNFPSLPDAVRWRQALRFRRAGSTAPADAVERVARHANFHLHLGAPWHEAGVEGDRVHARTGDGAFDFDFVIAGTGYAVDLHARPELARIADHVLLWRDRYTPSPDERDDALGAHPYLGDALEYVEKQPGEAPFLRNIHVFNPAGFVSRGVPVGDVPCMKRDIPAVVRRISQDLFIDDLDAHEARMNGQVPADFDNAAFAHRLYRKSGAEASAD</sequence>
<evidence type="ECO:0000313" key="3">
    <source>
        <dbReference type="Proteomes" id="UP001629462"/>
    </source>
</evidence>
<protein>
    <submittedName>
        <fullName evidence="2">NAD(P)-binding domain-containing protein</fullName>
    </submittedName>
</protein>
<gene>
    <name evidence="2" type="ORF">PQR08_23380</name>
</gene>
<organism evidence="2 3">
    <name type="scientific">Caballeronia jiangsuensis</name>
    <dbReference type="NCBI Taxonomy" id="1458357"/>
    <lineage>
        <taxon>Bacteria</taxon>
        <taxon>Pseudomonadati</taxon>
        <taxon>Pseudomonadota</taxon>
        <taxon>Betaproteobacteria</taxon>
        <taxon>Burkholderiales</taxon>
        <taxon>Burkholderiaceae</taxon>
        <taxon>Caballeronia</taxon>
    </lineage>
</organism>